<evidence type="ECO:0000256" key="4">
    <source>
        <dbReference type="ARBA" id="ARBA00022801"/>
    </source>
</evidence>
<dbReference type="PRINTS" id="PR00481">
    <property type="entry name" value="LAMNOPPTDASE"/>
</dbReference>
<keyword evidence="5" id="KW-0464">Manganese</keyword>
<dbReference type="InterPro" id="IPR000819">
    <property type="entry name" value="Peptidase_M17_C"/>
</dbReference>
<dbReference type="InterPro" id="IPR043472">
    <property type="entry name" value="Macro_dom-like"/>
</dbReference>
<dbReference type="SUPFAM" id="SSF53187">
    <property type="entry name" value="Zn-dependent exopeptidases"/>
    <property type="match status" value="1"/>
</dbReference>
<dbReference type="GO" id="GO:0006508">
    <property type="term" value="P:proteolysis"/>
    <property type="evidence" value="ECO:0007669"/>
    <property type="project" value="UniProtKB-KW"/>
</dbReference>
<reference evidence="7 8" key="1">
    <citation type="submission" date="2014-09" db="EMBL/GenBank/DDBJ databases">
        <title>Isolation and characterization of Aurantimonas altamirensis ON-56566 from clinical sample following a dog bite.</title>
        <authorList>
            <person name="Eshaghi A."/>
            <person name="Li A."/>
            <person name="Shahinas D."/>
            <person name="Bahn P."/>
            <person name="Kus J.V."/>
            <person name="Patel S.N."/>
        </authorList>
    </citation>
    <scope>NUCLEOTIDE SEQUENCE [LARGE SCALE GENOMIC DNA]</scope>
    <source>
        <strain evidence="7 8">ON-56566</strain>
    </source>
</reference>
<protein>
    <submittedName>
        <fullName evidence="7">Cytochrome C oxidase subunit II</fullName>
    </submittedName>
</protein>
<dbReference type="OrthoDB" id="9809354at2"/>
<comment type="similarity">
    <text evidence="1">Belongs to the peptidase M17 family.</text>
</comment>
<evidence type="ECO:0000259" key="6">
    <source>
        <dbReference type="PROSITE" id="PS00631"/>
    </source>
</evidence>
<dbReference type="Pfam" id="PF00883">
    <property type="entry name" value="Peptidase_M17"/>
    <property type="match status" value="1"/>
</dbReference>
<gene>
    <name evidence="7" type="ORF">LA66_08440</name>
</gene>
<keyword evidence="2" id="KW-0031">Aminopeptidase</keyword>
<evidence type="ECO:0000313" key="8">
    <source>
        <dbReference type="Proteomes" id="UP000030826"/>
    </source>
</evidence>
<accession>A0A0B1Q1F3</accession>
<dbReference type="EMBL" id="JRFJ01000002">
    <property type="protein sequence ID" value="KHJ54613.1"/>
    <property type="molecule type" value="Genomic_DNA"/>
</dbReference>
<proteinExistence type="inferred from homology"/>
<dbReference type="InterPro" id="IPR011356">
    <property type="entry name" value="Leucine_aapep/pepB"/>
</dbReference>
<dbReference type="RefSeq" id="WP_039191346.1">
    <property type="nucleotide sequence ID" value="NZ_JRFJ01000002.1"/>
</dbReference>
<dbReference type="PANTHER" id="PTHR11963">
    <property type="entry name" value="LEUCINE AMINOPEPTIDASE-RELATED"/>
    <property type="match status" value="1"/>
</dbReference>
<dbReference type="CDD" id="cd00433">
    <property type="entry name" value="Peptidase_M17"/>
    <property type="match status" value="1"/>
</dbReference>
<keyword evidence="4" id="KW-0378">Hydrolase</keyword>
<evidence type="ECO:0000256" key="1">
    <source>
        <dbReference type="ARBA" id="ARBA00009528"/>
    </source>
</evidence>
<comment type="caution">
    <text evidence="7">The sequence shown here is derived from an EMBL/GenBank/DDBJ whole genome shotgun (WGS) entry which is preliminary data.</text>
</comment>
<dbReference type="PROSITE" id="PS00631">
    <property type="entry name" value="CYTOSOL_AP"/>
    <property type="match status" value="1"/>
</dbReference>
<keyword evidence="3" id="KW-0645">Protease</keyword>
<dbReference type="GO" id="GO:0030145">
    <property type="term" value="F:manganese ion binding"/>
    <property type="evidence" value="ECO:0007669"/>
    <property type="project" value="InterPro"/>
</dbReference>
<name>A0A0B1Q1F3_9HYPH</name>
<sequence length="452" mass="47506">MSDQNAIRPVHAVHAEDRDGLPEPALGWARATGFAAKPGEVLLVPGAVGGLSAAVLGLGARKDASPSTSLLTGALATALPAGRWRLDCELDPDLAALGFRLGGYRFDRYRRNGQVATDGPQLDVVGSGGHEIRLYEGIALVRDLINTPANDMGPDAIERATRDLAAEFGAAVEVTTGDALLAANLPMIHAVGRASQRAPRLIDMRFGRHDAPRITLVGKGVAFDTGGLDIKPASGMLLMKKDMGGAANVLGLARMLMAGRADIALRVLIPAVENSISGDAFRPGDVLASRKGRTVEIGNTDAEGRLVLADALTLADEEAPELLVDMATLTGAARVALGPDLPPFYTEDEELAAELAKAAAVLADPMWRMPLWAPYAANLSSRVADINNVTSDGFAGSVTAALFLQGFVERARSWVHFDVFGWRPKAVAWGGVGGEAQCIRALSSIILERYGQ</sequence>
<evidence type="ECO:0000256" key="5">
    <source>
        <dbReference type="ARBA" id="ARBA00023211"/>
    </source>
</evidence>
<dbReference type="InterPro" id="IPR048816">
    <property type="entry name" value="Peptidase_M17_N_1"/>
</dbReference>
<dbReference type="Gene3D" id="3.40.220.10">
    <property type="entry name" value="Leucine Aminopeptidase, subunit E, domain 1"/>
    <property type="match status" value="1"/>
</dbReference>
<dbReference type="AlphaFoldDB" id="A0A0B1Q1F3"/>
<dbReference type="STRING" id="370622.LA66_08440"/>
<dbReference type="Pfam" id="PF21337">
    <property type="entry name" value="Peptidase_M17_N_1"/>
    <property type="match status" value="1"/>
</dbReference>
<dbReference type="PANTHER" id="PTHR11963:SF20">
    <property type="entry name" value="PEPTIDASE B"/>
    <property type="match status" value="1"/>
</dbReference>
<feature type="domain" description="Cytosol aminopeptidase" evidence="6">
    <location>
        <begin position="299"/>
        <end position="306"/>
    </location>
</feature>
<dbReference type="Proteomes" id="UP000030826">
    <property type="component" value="Unassembled WGS sequence"/>
</dbReference>
<evidence type="ECO:0000313" key="7">
    <source>
        <dbReference type="EMBL" id="KHJ54613.1"/>
    </source>
</evidence>
<dbReference type="GO" id="GO:0070006">
    <property type="term" value="F:metalloaminopeptidase activity"/>
    <property type="evidence" value="ECO:0007669"/>
    <property type="project" value="InterPro"/>
</dbReference>
<evidence type="ECO:0000256" key="2">
    <source>
        <dbReference type="ARBA" id="ARBA00022438"/>
    </source>
</evidence>
<evidence type="ECO:0000256" key="3">
    <source>
        <dbReference type="ARBA" id="ARBA00022670"/>
    </source>
</evidence>
<dbReference type="Gene3D" id="3.40.630.10">
    <property type="entry name" value="Zn peptidases"/>
    <property type="match status" value="1"/>
</dbReference>
<dbReference type="GO" id="GO:0005737">
    <property type="term" value="C:cytoplasm"/>
    <property type="evidence" value="ECO:0007669"/>
    <property type="project" value="InterPro"/>
</dbReference>
<organism evidence="7 8">
    <name type="scientific">Aureimonas altamirensis</name>
    <dbReference type="NCBI Taxonomy" id="370622"/>
    <lineage>
        <taxon>Bacteria</taxon>
        <taxon>Pseudomonadati</taxon>
        <taxon>Pseudomonadota</taxon>
        <taxon>Alphaproteobacteria</taxon>
        <taxon>Hyphomicrobiales</taxon>
        <taxon>Aurantimonadaceae</taxon>
        <taxon>Aureimonas</taxon>
    </lineage>
</organism>